<dbReference type="RefSeq" id="XP_031781398.2">
    <property type="nucleotide sequence ID" value="XM_031925538.2"/>
</dbReference>
<reference evidence="1" key="1">
    <citation type="submission" date="2021-01" db="UniProtKB">
        <authorList>
            <consortium name="EnsemblMetazoa"/>
        </authorList>
    </citation>
    <scope>IDENTIFICATION</scope>
</reference>
<dbReference type="AlphaFoldDB" id="A0A7M7Q3Q2"/>
<dbReference type="KEGG" id="nvi:116416594"/>
<dbReference type="EnsemblMetazoa" id="XM_031925538">
    <property type="protein sequence ID" value="XP_031781398"/>
    <property type="gene ID" value="LOC116416594"/>
</dbReference>
<evidence type="ECO:0000313" key="2">
    <source>
        <dbReference type="Proteomes" id="UP000002358"/>
    </source>
</evidence>
<dbReference type="Proteomes" id="UP000002358">
    <property type="component" value="Unassembled WGS sequence"/>
</dbReference>
<accession>A0A7M7Q3Q2</accession>
<name>A0A7M7Q3Q2_NASVI</name>
<evidence type="ECO:0000313" key="1">
    <source>
        <dbReference type="EnsemblMetazoa" id="XP_031781398"/>
    </source>
</evidence>
<proteinExistence type="predicted"/>
<keyword evidence="2" id="KW-1185">Reference proteome</keyword>
<sequence length="224" mass="25695">MCALSLIFCDVQTIRSSILYKLLYIFTVLKKLRNNSLVMAKIKYACIITKDDPNKRYCKPVDVIYKSKKEKEHISPSNAQDFDESHVYQVYWRSCGSNCNIEDKCCSFYKAHIISLGESEDKTLEAANKRQKRFRLKKKIDTSCESTESTVEEEVQISQSSKLATSKGNIINSSNVIQKYKKSILLQTRKQLCLDDANDDDKSTDEGVIKKRRISEMCENLSLG</sequence>
<dbReference type="InParanoid" id="A0A7M7Q3Q2"/>
<protein>
    <submittedName>
        <fullName evidence="1">Uncharacterized protein</fullName>
    </submittedName>
</protein>
<organism evidence="1 2">
    <name type="scientific">Nasonia vitripennis</name>
    <name type="common">Parasitic wasp</name>
    <dbReference type="NCBI Taxonomy" id="7425"/>
    <lineage>
        <taxon>Eukaryota</taxon>
        <taxon>Metazoa</taxon>
        <taxon>Ecdysozoa</taxon>
        <taxon>Arthropoda</taxon>
        <taxon>Hexapoda</taxon>
        <taxon>Insecta</taxon>
        <taxon>Pterygota</taxon>
        <taxon>Neoptera</taxon>
        <taxon>Endopterygota</taxon>
        <taxon>Hymenoptera</taxon>
        <taxon>Apocrita</taxon>
        <taxon>Proctotrupomorpha</taxon>
        <taxon>Chalcidoidea</taxon>
        <taxon>Pteromalidae</taxon>
        <taxon>Pteromalinae</taxon>
        <taxon>Nasonia</taxon>
    </lineage>
</organism>
<dbReference type="GeneID" id="116416594"/>